<dbReference type="RefSeq" id="WP_192779803.1">
    <property type="nucleotide sequence ID" value="NZ_BAAASY010000016.1"/>
</dbReference>
<name>A0ABR9KUB6_9ACTN</name>
<reference evidence="1 2" key="1">
    <citation type="submission" date="2020-10" db="EMBL/GenBank/DDBJ databases">
        <title>Sequencing the genomes of 1000 actinobacteria strains.</title>
        <authorList>
            <person name="Klenk H.-P."/>
        </authorList>
    </citation>
    <scope>NUCLEOTIDE SEQUENCE [LARGE SCALE GENOMIC DNA]</scope>
    <source>
        <strain evidence="1 2">DSM 43748</strain>
    </source>
</reference>
<evidence type="ECO:0008006" key="3">
    <source>
        <dbReference type="Google" id="ProtNLM"/>
    </source>
</evidence>
<dbReference type="EMBL" id="JADBEF010000001">
    <property type="protein sequence ID" value="MBE1565627.1"/>
    <property type="molecule type" value="Genomic_DNA"/>
</dbReference>
<evidence type="ECO:0000313" key="2">
    <source>
        <dbReference type="Proteomes" id="UP000661607"/>
    </source>
</evidence>
<accession>A0ABR9KUB6</accession>
<keyword evidence="2" id="KW-1185">Reference proteome</keyword>
<protein>
    <recommendedName>
        <fullName evidence="3">PE domain-containing protein</fullName>
    </recommendedName>
</protein>
<comment type="caution">
    <text evidence="1">The sequence shown here is derived from an EMBL/GenBank/DDBJ whole genome shotgun (WGS) entry which is preliminary data.</text>
</comment>
<dbReference type="Proteomes" id="UP000661607">
    <property type="component" value="Unassembled WGS sequence"/>
</dbReference>
<organism evidence="1 2">
    <name type="scientific">Nonomuraea africana</name>
    <dbReference type="NCBI Taxonomy" id="46171"/>
    <lineage>
        <taxon>Bacteria</taxon>
        <taxon>Bacillati</taxon>
        <taxon>Actinomycetota</taxon>
        <taxon>Actinomycetes</taxon>
        <taxon>Streptosporangiales</taxon>
        <taxon>Streptosporangiaceae</taxon>
        <taxon>Nonomuraea</taxon>
    </lineage>
</organism>
<sequence>MSDLKASGKDLRRAMETCGDQADDVAAMATRFAPAKLGRSDFGLAPGTDDLSASYVDGTPETSGMGRYEAIAGYLFDLQTALAYLSEAFELSARNYQTGHDASALRPTS</sequence>
<gene>
    <name evidence="1" type="ORF">H4W81_008406</name>
</gene>
<evidence type="ECO:0000313" key="1">
    <source>
        <dbReference type="EMBL" id="MBE1565627.1"/>
    </source>
</evidence>
<proteinExistence type="predicted"/>